<accession>A0A0M2V4T3</accession>
<dbReference type="STRING" id="336831.WG68_10210"/>
<dbReference type="InterPro" id="IPR029058">
    <property type="entry name" value="AB_hydrolase_fold"/>
</dbReference>
<name>A0A0M2V4T3_9GAMM</name>
<dbReference type="RefSeq" id="WP_046557592.1">
    <property type="nucleotide sequence ID" value="NZ_LAHO01000009.1"/>
</dbReference>
<gene>
    <name evidence="1" type="ORF">WG68_10210</name>
</gene>
<organism evidence="1 2">
    <name type="scientific">Arsukibacterium ikkense</name>
    <dbReference type="NCBI Taxonomy" id="336831"/>
    <lineage>
        <taxon>Bacteria</taxon>
        <taxon>Pseudomonadati</taxon>
        <taxon>Pseudomonadota</taxon>
        <taxon>Gammaproteobacteria</taxon>
        <taxon>Chromatiales</taxon>
        <taxon>Chromatiaceae</taxon>
        <taxon>Arsukibacterium</taxon>
    </lineage>
</organism>
<sequence>MTLYYLHGFASSSQSVKALQASQFFARHYPGQHFMAPDLAYTPGEAMAQLTAAMQQAPPLAIIGSSLGGFLATVMAERYQCRACLINPAVAPHQVLHDYLGHYHHPVLQQQFTVDSSHMAELQQLMPKRLQQPANYLVLLQSGDEVLDYRKAVSYYQGAQQQVVIGGDHSFSGFADYLPAIAEFCQLPAVTLTRTP</sequence>
<reference evidence="1 2" key="1">
    <citation type="submission" date="2015-03" db="EMBL/GenBank/DDBJ databases">
        <title>Draft genome sequences of two protease-producing strains of Arsukibacterium isolated from two cold and alkaline environments.</title>
        <authorList>
            <person name="Lylloff J.E."/>
            <person name="Skov L.B."/>
            <person name="Jepsen M."/>
            <person name="Hallin P.F."/>
            <person name="Sorensen S.J."/>
            <person name="Stougaard P."/>
            <person name="Glaring M.A."/>
        </authorList>
    </citation>
    <scope>NUCLEOTIDE SEQUENCE [LARGE SCALE GENOMIC DNA]</scope>
    <source>
        <strain evidence="1 2">GCM72</strain>
    </source>
</reference>
<comment type="caution">
    <text evidence="1">The sequence shown here is derived from an EMBL/GenBank/DDBJ whole genome shotgun (WGS) entry which is preliminary data.</text>
</comment>
<dbReference type="PANTHER" id="PTHR35602">
    <property type="entry name" value="ESTERASE YQIA-RELATED"/>
    <property type="match status" value="1"/>
</dbReference>
<dbReference type="AlphaFoldDB" id="A0A0M2V4T3"/>
<dbReference type="SUPFAM" id="SSF53474">
    <property type="entry name" value="alpha/beta-Hydrolases"/>
    <property type="match status" value="1"/>
</dbReference>
<dbReference type="InterPro" id="IPR008886">
    <property type="entry name" value="UPF0227/Esterase_YqiA"/>
</dbReference>
<evidence type="ECO:0000313" key="1">
    <source>
        <dbReference type="EMBL" id="KKO45419.1"/>
    </source>
</evidence>
<dbReference type="PATRIC" id="fig|336831.14.peg.923"/>
<dbReference type="Gene3D" id="3.40.50.1820">
    <property type="entry name" value="alpha/beta hydrolase"/>
    <property type="match status" value="1"/>
</dbReference>
<dbReference type="Pfam" id="PF05728">
    <property type="entry name" value="UPF0227"/>
    <property type="match status" value="1"/>
</dbReference>
<dbReference type="Proteomes" id="UP000034228">
    <property type="component" value="Unassembled WGS sequence"/>
</dbReference>
<keyword evidence="2" id="KW-1185">Reference proteome</keyword>
<dbReference type="PANTHER" id="PTHR35602:SF3">
    <property type="entry name" value="ESTERASE YQIA"/>
    <property type="match status" value="1"/>
</dbReference>
<protein>
    <submittedName>
        <fullName evidence="1">Esterase</fullName>
    </submittedName>
</protein>
<dbReference type="OrthoDB" id="9814831at2"/>
<proteinExistence type="predicted"/>
<dbReference type="EMBL" id="LAHO01000009">
    <property type="protein sequence ID" value="KKO45419.1"/>
    <property type="molecule type" value="Genomic_DNA"/>
</dbReference>
<evidence type="ECO:0000313" key="2">
    <source>
        <dbReference type="Proteomes" id="UP000034228"/>
    </source>
</evidence>